<dbReference type="Proteomes" id="UP000297998">
    <property type="component" value="Unassembled WGS sequence"/>
</dbReference>
<dbReference type="RefSeq" id="WP_135835655.1">
    <property type="nucleotide sequence ID" value="NZ_CAUQWU010000004.1"/>
</dbReference>
<organism evidence="1 2">
    <name type="scientific">Empedobacter tilapiae</name>
    <dbReference type="NCBI Taxonomy" id="2491114"/>
    <lineage>
        <taxon>Bacteria</taxon>
        <taxon>Pseudomonadati</taxon>
        <taxon>Bacteroidota</taxon>
        <taxon>Flavobacteriia</taxon>
        <taxon>Flavobacteriales</taxon>
        <taxon>Weeksellaceae</taxon>
        <taxon>Empedobacter</taxon>
    </lineage>
</organism>
<accession>A0A4Z1B6L9</accession>
<protein>
    <recommendedName>
        <fullName evidence="3">Nucleotidyltransferase</fullName>
    </recommendedName>
</protein>
<evidence type="ECO:0000313" key="2">
    <source>
        <dbReference type="Proteomes" id="UP000297998"/>
    </source>
</evidence>
<keyword evidence="2" id="KW-1185">Reference proteome</keyword>
<name>A0A4Z1B6L9_9FLAO</name>
<comment type="caution">
    <text evidence="1">The sequence shown here is derived from an EMBL/GenBank/DDBJ whole genome shotgun (WGS) entry which is preliminary data.</text>
</comment>
<reference evidence="1 2" key="1">
    <citation type="submission" date="2019-03" db="EMBL/GenBank/DDBJ databases">
        <title>Empedobacter tilapiae sp. nov., isolated from an intestine of Nile tilapia Oreochromis niloticus.</title>
        <authorList>
            <person name="Kim Y.-O."/>
            <person name="Yoon J.-H."/>
        </authorList>
    </citation>
    <scope>NUCLEOTIDE SEQUENCE [LARGE SCALE GENOMIC DNA]</scope>
    <source>
        <strain evidence="1 2">MRS2</strain>
    </source>
</reference>
<dbReference type="AlphaFoldDB" id="A0A4Z1B6L9"/>
<dbReference type="EMBL" id="SRPE01000006">
    <property type="protein sequence ID" value="TGN26756.1"/>
    <property type="molecule type" value="Genomic_DNA"/>
</dbReference>
<dbReference type="OrthoDB" id="1053324at2"/>
<evidence type="ECO:0008006" key="3">
    <source>
        <dbReference type="Google" id="ProtNLM"/>
    </source>
</evidence>
<sequence>MSVESYKNEMIAAKENNSSLRGLTSNSKTSIWGQMFYVMAYSLDLLAQLFTTHRKEIDEKIKTQKTHRLEWIRQLYLNFQYGKAIGKDIYLKPETDIYDNTGLTEDQVERSKIIKYCAVSESNSQKEVLIKIATEDEDKELSPITDQDVIKAVEAYTKEVKGVGIPYRIINSLPDLLQLIITIYRDPLVLDSQGGFEGEYPVNEALKEFMRELPFDGELRLQDLSNKLEKIDGVKLVDIEAANSSWIDASTRSYGGLINFKVRKTPASGYFKITFDKSEESIDYKSIIKYAV</sequence>
<proteinExistence type="predicted"/>
<evidence type="ECO:0000313" key="1">
    <source>
        <dbReference type="EMBL" id="TGN26756.1"/>
    </source>
</evidence>
<gene>
    <name evidence="1" type="ORF">E4J94_09935</name>
</gene>